<dbReference type="SMART" id="SM00388">
    <property type="entry name" value="HisKA"/>
    <property type="match status" value="1"/>
</dbReference>
<keyword evidence="13" id="KW-0175">Coiled coil</keyword>
<evidence type="ECO:0000256" key="6">
    <source>
        <dbReference type="ARBA" id="ARBA00022553"/>
    </source>
</evidence>
<evidence type="ECO:0000256" key="5">
    <source>
        <dbReference type="ARBA" id="ARBA00022475"/>
    </source>
</evidence>
<dbReference type="InterPro" id="IPR050736">
    <property type="entry name" value="Sensor_HK_Regulatory"/>
</dbReference>
<dbReference type="InterPro" id="IPR003594">
    <property type="entry name" value="HATPase_dom"/>
</dbReference>
<dbReference type="RefSeq" id="WP_075063223.1">
    <property type="nucleotide sequence ID" value="NZ_LGCL01000026.1"/>
</dbReference>
<feature type="coiled-coil region" evidence="13">
    <location>
        <begin position="91"/>
        <end position="118"/>
    </location>
</feature>
<sequence length="360" mass="40285">MAKVASTDNHENPVLPVRTLTPEILVPRLGDYLVERGILSQQALKDALIKQSQLTSPNQPPPLLGNILIDLGYIDRATLDEIITEQILQLRSALQAANQSLERRVQERTAELEMALKKVSELSQLKSNFIANISHELRTPLTHIIGYIELLISRDLGPMTEDQEQATFIMKRSSERLKHLIEDLILFSNTEGGQVHLEIETFSINLLFEELRRQILAKRRDTSMEIEVNCPEDLQPVRADQEKILWVLLQLVDNAIKFNKPGGKVTIAAENDGSFVRLSVTDTGIGIPPDKLEEIFEPFHQLDSSSTRKAGGTGLGLNLARKIVEAHGSILSVYSEPGEGSRFEFTIISSRPFSNHYPAD</sequence>
<proteinExistence type="predicted"/>
<keyword evidence="7" id="KW-0808">Transferase</keyword>
<dbReference type="GO" id="GO:0005524">
    <property type="term" value="F:ATP binding"/>
    <property type="evidence" value="ECO:0007669"/>
    <property type="project" value="UniProtKB-KW"/>
</dbReference>
<dbReference type="InterPro" id="IPR004358">
    <property type="entry name" value="Sig_transdc_His_kin-like_C"/>
</dbReference>
<dbReference type="CDD" id="cd16922">
    <property type="entry name" value="HATPase_EvgS-ArcB-TorS-like"/>
    <property type="match status" value="1"/>
</dbReference>
<dbReference type="EMBL" id="LGCL01000026">
    <property type="protein sequence ID" value="KPL76039.1"/>
    <property type="molecule type" value="Genomic_DNA"/>
</dbReference>
<dbReference type="OrthoDB" id="9790669at2"/>
<dbReference type="PATRIC" id="fig|1134406.4.peg.3842"/>
<dbReference type="Gene3D" id="1.10.287.130">
    <property type="match status" value="1"/>
</dbReference>
<dbReference type="Proteomes" id="UP000050417">
    <property type="component" value="Unassembled WGS sequence"/>
</dbReference>
<evidence type="ECO:0000256" key="2">
    <source>
        <dbReference type="ARBA" id="ARBA00004236"/>
    </source>
</evidence>
<keyword evidence="11" id="KW-0902">Two-component regulatory system</keyword>
<dbReference type="SUPFAM" id="SSF160246">
    <property type="entry name" value="EspE N-terminal domain-like"/>
    <property type="match status" value="1"/>
</dbReference>
<keyword evidence="6" id="KW-0597">Phosphoprotein</keyword>
<evidence type="ECO:0000256" key="9">
    <source>
        <dbReference type="ARBA" id="ARBA00022777"/>
    </source>
</evidence>
<dbReference type="SMART" id="SM00387">
    <property type="entry name" value="HATPase_c"/>
    <property type="match status" value="1"/>
</dbReference>
<evidence type="ECO:0000256" key="12">
    <source>
        <dbReference type="ARBA" id="ARBA00023136"/>
    </source>
</evidence>
<reference evidence="15 16" key="1">
    <citation type="submission" date="2015-07" db="EMBL/GenBank/DDBJ databases">
        <title>Genome sequence of Ornatilinea apprima DSM 23815.</title>
        <authorList>
            <person name="Hemp J."/>
            <person name="Ward L.M."/>
            <person name="Pace L.A."/>
            <person name="Fischer W.W."/>
        </authorList>
    </citation>
    <scope>NUCLEOTIDE SEQUENCE [LARGE SCALE GENOMIC DNA]</scope>
    <source>
        <strain evidence="15 16">P3M-1</strain>
    </source>
</reference>
<evidence type="ECO:0000256" key="10">
    <source>
        <dbReference type="ARBA" id="ARBA00022840"/>
    </source>
</evidence>
<comment type="subcellular location">
    <subcellularLocation>
        <location evidence="2">Cell membrane</location>
    </subcellularLocation>
    <subcellularLocation>
        <location evidence="3">Membrane raft</location>
        <topology evidence="3">Multi-pass membrane protein</topology>
    </subcellularLocation>
</comment>
<gene>
    <name evidence="15" type="ORF">ADN00_11830</name>
</gene>
<comment type="caution">
    <text evidence="15">The sequence shown here is derived from an EMBL/GenBank/DDBJ whole genome shotgun (WGS) entry which is preliminary data.</text>
</comment>
<dbReference type="FunFam" id="3.30.565.10:FF:000023">
    <property type="entry name" value="PAS domain-containing sensor histidine kinase"/>
    <property type="match status" value="1"/>
</dbReference>
<dbReference type="EC" id="2.7.13.3" evidence="4"/>
<dbReference type="InterPro" id="IPR036890">
    <property type="entry name" value="HATPase_C_sf"/>
</dbReference>
<dbReference type="PROSITE" id="PS50109">
    <property type="entry name" value="HIS_KIN"/>
    <property type="match status" value="1"/>
</dbReference>
<dbReference type="STRING" id="1134406.ADN00_11830"/>
<dbReference type="InterPro" id="IPR003661">
    <property type="entry name" value="HisK_dim/P_dom"/>
</dbReference>
<evidence type="ECO:0000313" key="16">
    <source>
        <dbReference type="Proteomes" id="UP000050417"/>
    </source>
</evidence>
<dbReference type="PRINTS" id="PR00344">
    <property type="entry name" value="BCTRLSENSOR"/>
</dbReference>
<organism evidence="15 16">
    <name type="scientific">Ornatilinea apprima</name>
    <dbReference type="NCBI Taxonomy" id="1134406"/>
    <lineage>
        <taxon>Bacteria</taxon>
        <taxon>Bacillati</taxon>
        <taxon>Chloroflexota</taxon>
        <taxon>Anaerolineae</taxon>
        <taxon>Anaerolineales</taxon>
        <taxon>Anaerolineaceae</taxon>
        <taxon>Ornatilinea</taxon>
    </lineage>
</organism>
<evidence type="ECO:0000259" key="14">
    <source>
        <dbReference type="PROSITE" id="PS50109"/>
    </source>
</evidence>
<evidence type="ECO:0000313" key="15">
    <source>
        <dbReference type="EMBL" id="KPL76039.1"/>
    </source>
</evidence>
<dbReference type="GO" id="GO:0000155">
    <property type="term" value="F:phosphorelay sensor kinase activity"/>
    <property type="evidence" value="ECO:0007669"/>
    <property type="project" value="InterPro"/>
</dbReference>
<name>A0A0P6X903_9CHLR</name>
<feature type="domain" description="Histidine kinase" evidence="14">
    <location>
        <begin position="132"/>
        <end position="351"/>
    </location>
</feature>
<evidence type="ECO:0000256" key="1">
    <source>
        <dbReference type="ARBA" id="ARBA00000085"/>
    </source>
</evidence>
<keyword evidence="10" id="KW-0067">ATP-binding</keyword>
<evidence type="ECO:0000256" key="11">
    <source>
        <dbReference type="ARBA" id="ARBA00023012"/>
    </source>
</evidence>
<dbReference type="InterPro" id="IPR005467">
    <property type="entry name" value="His_kinase_dom"/>
</dbReference>
<dbReference type="CDD" id="cd00082">
    <property type="entry name" value="HisKA"/>
    <property type="match status" value="1"/>
</dbReference>
<keyword evidence="12" id="KW-0472">Membrane</keyword>
<dbReference type="PANTHER" id="PTHR43711">
    <property type="entry name" value="TWO-COMPONENT HISTIDINE KINASE"/>
    <property type="match status" value="1"/>
</dbReference>
<dbReference type="AlphaFoldDB" id="A0A0P6X903"/>
<evidence type="ECO:0000256" key="7">
    <source>
        <dbReference type="ARBA" id="ARBA00022679"/>
    </source>
</evidence>
<dbReference type="Pfam" id="PF00512">
    <property type="entry name" value="HisKA"/>
    <property type="match status" value="1"/>
</dbReference>
<accession>A0A0P6X903</accession>
<evidence type="ECO:0000256" key="13">
    <source>
        <dbReference type="SAM" id="Coils"/>
    </source>
</evidence>
<evidence type="ECO:0000256" key="3">
    <source>
        <dbReference type="ARBA" id="ARBA00004314"/>
    </source>
</evidence>
<dbReference type="SUPFAM" id="SSF55874">
    <property type="entry name" value="ATPase domain of HSP90 chaperone/DNA topoisomerase II/histidine kinase"/>
    <property type="match status" value="1"/>
</dbReference>
<evidence type="ECO:0000256" key="8">
    <source>
        <dbReference type="ARBA" id="ARBA00022741"/>
    </source>
</evidence>
<evidence type="ECO:0000256" key="4">
    <source>
        <dbReference type="ARBA" id="ARBA00012438"/>
    </source>
</evidence>
<dbReference type="PANTHER" id="PTHR43711:SF31">
    <property type="entry name" value="HISTIDINE KINASE"/>
    <property type="match status" value="1"/>
</dbReference>
<keyword evidence="16" id="KW-1185">Reference proteome</keyword>
<dbReference type="Pfam" id="PF02518">
    <property type="entry name" value="HATPase_c"/>
    <property type="match status" value="1"/>
</dbReference>
<keyword evidence="8" id="KW-0547">Nucleotide-binding</keyword>
<dbReference type="InterPro" id="IPR037257">
    <property type="entry name" value="T2SS_E_N_sf"/>
</dbReference>
<protein>
    <recommendedName>
        <fullName evidence="4">histidine kinase</fullName>
        <ecNumber evidence="4">2.7.13.3</ecNumber>
    </recommendedName>
</protein>
<dbReference type="Gene3D" id="3.30.565.10">
    <property type="entry name" value="Histidine kinase-like ATPase, C-terminal domain"/>
    <property type="match status" value="1"/>
</dbReference>
<keyword evidence="5" id="KW-1003">Cell membrane</keyword>
<comment type="catalytic activity">
    <reaction evidence="1">
        <text>ATP + protein L-histidine = ADP + protein N-phospho-L-histidine.</text>
        <dbReference type="EC" id="2.7.13.3"/>
    </reaction>
</comment>
<dbReference type="GO" id="GO:0005886">
    <property type="term" value="C:plasma membrane"/>
    <property type="evidence" value="ECO:0007669"/>
    <property type="project" value="UniProtKB-SubCell"/>
</dbReference>
<dbReference type="InterPro" id="IPR036097">
    <property type="entry name" value="HisK_dim/P_sf"/>
</dbReference>
<dbReference type="FunFam" id="1.10.287.130:FF:000001">
    <property type="entry name" value="Two-component sensor histidine kinase"/>
    <property type="match status" value="1"/>
</dbReference>
<dbReference type="GO" id="GO:0045121">
    <property type="term" value="C:membrane raft"/>
    <property type="evidence" value="ECO:0007669"/>
    <property type="project" value="UniProtKB-SubCell"/>
</dbReference>
<keyword evidence="9" id="KW-0418">Kinase</keyword>
<dbReference type="SUPFAM" id="SSF47384">
    <property type="entry name" value="Homodimeric domain of signal transducing histidine kinase"/>
    <property type="match status" value="1"/>
</dbReference>